<sequence length="213" mass="24013">MHLVWNIGLVSVTAAFITAFDIDMSVLPMQETLTVKLSSLFVKAKRFLEESDPIIKNDVHFSSLGFPVTIESVNISGFSTLKTEFEVNEATGKLNGSIFFGSIDLNLKNMSTKEHGTVVNYLNFKYEGLTLEIKGRFNEKCEKFVNLRVIIHSGNILANSELYIKDQRLVMRGDWANEMKNTNLFLKKHISRISKLAAIFINAIFCSLSHLSV</sequence>
<dbReference type="AlphaFoldDB" id="A0A7F5RG01"/>
<accession>A0A7F5RG01</accession>
<organism evidence="1 2">
    <name type="scientific">Agrilus planipennis</name>
    <name type="common">Emerald ash borer</name>
    <name type="synonym">Agrilus marcopoli</name>
    <dbReference type="NCBI Taxonomy" id="224129"/>
    <lineage>
        <taxon>Eukaryota</taxon>
        <taxon>Metazoa</taxon>
        <taxon>Ecdysozoa</taxon>
        <taxon>Arthropoda</taxon>
        <taxon>Hexapoda</taxon>
        <taxon>Insecta</taxon>
        <taxon>Pterygota</taxon>
        <taxon>Neoptera</taxon>
        <taxon>Endopterygota</taxon>
        <taxon>Coleoptera</taxon>
        <taxon>Polyphaga</taxon>
        <taxon>Elateriformia</taxon>
        <taxon>Buprestoidea</taxon>
        <taxon>Buprestidae</taxon>
        <taxon>Agrilinae</taxon>
        <taxon>Agrilus</taxon>
    </lineage>
</organism>
<evidence type="ECO:0000313" key="2">
    <source>
        <dbReference type="RefSeq" id="XP_025834893.1"/>
    </source>
</evidence>
<evidence type="ECO:0000313" key="1">
    <source>
        <dbReference type="Proteomes" id="UP000192223"/>
    </source>
</evidence>
<gene>
    <name evidence="2" type="primary">LOC112905858</name>
</gene>
<dbReference type="KEGG" id="apln:112905858"/>
<dbReference type="GeneID" id="112905858"/>
<protein>
    <submittedName>
        <fullName evidence="2">Uncharacterized protein LOC112905858</fullName>
    </submittedName>
</protein>
<keyword evidence="1" id="KW-1185">Reference proteome</keyword>
<name>A0A7F5RG01_AGRPL</name>
<dbReference type="InParanoid" id="A0A7F5RG01"/>
<proteinExistence type="predicted"/>
<dbReference type="RefSeq" id="XP_025834893.1">
    <property type="nucleotide sequence ID" value="XM_025979108.1"/>
</dbReference>
<dbReference type="Proteomes" id="UP000192223">
    <property type="component" value="Unplaced"/>
</dbReference>
<reference evidence="2" key="1">
    <citation type="submission" date="2025-08" db="UniProtKB">
        <authorList>
            <consortium name="RefSeq"/>
        </authorList>
    </citation>
    <scope>IDENTIFICATION</scope>
    <source>
        <tissue evidence="2">Entire body</tissue>
    </source>
</reference>